<evidence type="ECO:0000256" key="6">
    <source>
        <dbReference type="SAM" id="MobiDB-lite"/>
    </source>
</evidence>
<dbReference type="EMBL" id="JAEQNC010000005">
    <property type="protein sequence ID" value="MBL0372643.1"/>
    <property type="molecule type" value="Genomic_DNA"/>
</dbReference>
<dbReference type="PANTHER" id="PTHR43311">
    <property type="entry name" value="GLUTAMATE--TRNA LIGASE"/>
    <property type="match status" value="1"/>
</dbReference>
<accession>A0A936YLP0</accession>
<dbReference type="SUPFAM" id="SSF52374">
    <property type="entry name" value="Nucleotidylyl transferase"/>
    <property type="match status" value="1"/>
</dbReference>
<keyword evidence="2 5" id="KW-0547">Nucleotide-binding</keyword>
<evidence type="ECO:0000256" key="4">
    <source>
        <dbReference type="ARBA" id="ARBA00023146"/>
    </source>
</evidence>
<dbReference type="Gene3D" id="3.40.50.620">
    <property type="entry name" value="HUPs"/>
    <property type="match status" value="1"/>
</dbReference>
<dbReference type="GO" id="GO:0005829">
    <property type="term" value="C:cytosol"/>
    <property type="evidence" value="ECO:0007669"/>
    <property type="project" value="TreeGrafter"/>
</dbReference>
<evidence type="ECO:0000313" key="9">
    <source>
        <dbReference type="Proteomes" id="UP000633219"/>
    </source>
</evidence>
<keyword evidence="5" id="KW-0648">Protein biosynthesis</keyword>
<keyword evidence="1 5" id="KW-0436">Ligase</keyword>
<name>A0A936YLP0_9HYPH</name>
<gene>
    <name evidence="8" type="ORF">JJB09_11445</name>
</gene>
<keyword evidence="9" id="KW-1185">Reference proteome</keyword>
<organism evidence="8 9">
    <name type="scientific">Rhizobium setariae</name>
    <dbReference type="NCBI Taxonomy" id="2801340"/>
    <lineage>
        <taxon>Bacteria</taxon>
        <taxon>Pseudomonadati</taxon>
        <taxon>Pseudomonadota</taxon>
        <taxon>Alphaproteobacteria</taxon>
        <taxon>Hyphomicrobiales</taxon>
        <taxon>Rhizobiaceae</taxon>
        <taxon>Rhizobium/Agrobacterium group</taxon>
        <taxon>Rhizobium</taxon>
    </lineage>
</organism>
<sequence length="243" mass="26644">MASEADGEVWPRDPDGTPHYPLEERGLDPEIAARRIAAGDRHMWRLDMEKALLALGDTPLWPTGHLPPRGGDRTGNLTRTYQEPSVLFSLSQGREGAAGQSLPLRGRWPVGQRGVNSALLSWLETGSGAPEKMDGAPSVWGDVVLWRWDAPSSYHLSVVLDDALQAVTHVVRGLDLMPATPVHRLLQTLLGLPAPEYHHHRLLKDEDGEKLAKSRHSTGLRALREQGISASDIRRRIGLVTGA</sequence>
<evidence type="ECO:0000256" key="2">
    <source>
        <dbReference type="ARBA" id="ARBA00022741"/>
    </source>
</evidence>
<dbReference type="PANTHER" id="PTHR43311:SF1">
    <property type="entry name" value="GLUTAMYL-Q TRNA(ASP) SYNTHETASE"/>
    <property type="match status" value="1"/>
</dbReference>
<evidence type="ECO:0000259" key="7">
    <source>
        <dbReference type="Pfam" id="PF00749"/>
    </source>
</evidence>
<comment type="similarity">
    <text evidence="5">Belongs to the class-I aminoacyl-tRNA synthetase family.</text>
</comment>
<feature type="domain" description="Glutamyl/glutaminyl-tRNA synthetase class Ib catalytic" evidence="7">
    <location>
        <begin position="138"/>
        <end position="218"/>
    </location>
</feature>
<dbReference type="InterPro" id="IPR014729">
    <property type="entry name" value="Rossmann-like_a/b/a_fold"/>
</dbReference>
<feature type="region of interest" description="Disordered" evidence="6">
    <location>
        <begin position="1"/>
        <end position="26"/>
    </location>
</feature>
<evidence type="ECO:0000256" key="5">
    <source>
        <dbReference type="RuleBase" id="RU363037"/>
    </source>
</evidence>
<feature type="compositionally biased region" description="Basic and acidic residues" evidence="6">
    <location>
        <begin position="9"/>
        <end position="26"/>
    </location>
</feature>
<dbReference type="GO" id="GO:0005524">
    <property type="term" value="F:ATP binding"/>
    <property type="evidence" value="ECO:0007669"/>
    <property type="project" value="UniProtKB-KW"/>
</dbReference>
<keyword evidence="3 5" id="KW-0067">ATP-binding</keyword>
<evidence type="ECO:0000256" key="1">
    <source>
        <dbReference type="ARBA" id="ARBA00022598"/>
    </source>
</evidence>
<reference evidence="8" key="1">
    <citation type="submission" date="2021-01" db="EMBL/GenBank/DDBJ databases">
        <title>Rhizobium sp. strain KVB221 16S ribosomal RNA gene Genome sequencing and assembly.</title>
        <authorList>
            <person name="Kang M."/>
        </authorList>
    </citation>
    <scope>NUCLEOTIDE SEQUENCE</scope>
    <source>
        <strain evidence="8">KVB221</strain>
    </source>
</reference>
<evidence type="ECO:0000256" key="3">
    <source>
        <dbReference type="ARBA" id="ARBA00022840"/>
    </source>
</evidence>
<evidence type="ECO:0000313" key="8">
    <source>
        <dbReference type="EMBL" id="MBL0372643.1"/>
    </source>
</evidence>
<dbReference type="AlphaFoldDB" id="A0A936YLP0"/>
<comment type="caution">
    <text evidence="8">The sequence shown here is derived from an EMBL/GenBank/DDBJ whole genome shotgun (WGS) entry which is preliminary data.</text>
</comment>
<dbReference type="Proteomes" id="UP000633219">
    <property type="component" value="Unassembled WGS sequence"/>
</dbReference>
<protein>
    <submittedName>
        <fullName evidence="8">tRNA glutamyl-Q(34) synthetase GluQRS</fullName>
    </submittedName>
</protein>
<dbReference type="GO" id="GO:0006424">
    <property type="term" value="P:glutamyl-tRNA aminoacylation"/>
    <property type="evidence" value="ECO:0007669"/>
    <property type="project" value="TreeGrafter"/>
</dbReference>
<proteinExistence type="inferred from homology"/>
<dbReference type="GO" id="GO:0004818">
    <property type="term" value="F:glutamate-tRNA ligase activity"/>
    <property type="evidence" value="ECO:0007669"/>
    <property type="project" value="TreeGrafter"/>
</dbReference>
<keyword evidence="4 5" id="KW-0030">Aminoacyl-tRNA synthetase</keyword>
<dbReference type="InterPro" id="IPR020058">
    <property type="entry name" value="Glu/Gln-tRNA-synth_Ib_cat-dom"/>
</dbReference>
<dbReference type="Pfam" id="PF00749">
    <property type="entry name" value="tRNA-synt_1c"/>
    <property type="match status" value="1"/>
</dbReference>
<dbReference type="InterPro" id="IPR049940">
    <property type="entry name" value="GluQ/Sye"/>
</dbReference>